<proteinExistence type="predicted"/>
<dbReference type="EMBL" id="CP004885">
    <property type="protein sequence ID" value="AGX87686.1"/>
    <property type="molecule type" value="Genomic_DNA"/>
</dbReference>
<name>U5N801_9BURK</name>
<gene>
    <name evidence="2" type="ORF">Cenrod_1601</name>
</gene>
<evidence type="ECO:0008006" key="4">
    <source>
        <dbReference type="Google" id="ProtNLM"/>
    </source>
</evidence>
<dbReference type="Proteomes" id="UP000017184">
    <property type="component" value="Chromosome"/>
</dbReference>
<organism evidence="2 3">
    <name type="scientific">Candidatus Symbiobacter mobilis CR</name>
    <dbReference type="NCBI Taxonomy" id="946483"/>
    <lineage>
        <taxon>Bacteria</taxon>
        <taxon>Pseudomonadati</taxon>
        <taxon>Pseudomonadota</taxon>
        <taxon>Betaproteobacteria</taxon>
        <taxon>Burkholderiales</taxon>
        <taxon>Comamonadaceae</taxon>
    </lineage>
</organism>
<dbReference type="HOGENOM" id="CLU_189781_0_0_4"/>
<dbReference type="KEGG" id="cbx:Cenrod_1601"/>
<dbReference type="Pfam" id="PF14070">
    <property type="entry name" value="YjfB_motility"/>
    <property type="match status" value="1"/>
</dbReference>
<protein>
    <recommendedName>
        <fullName evidence="4">Motility protein</fullName>
    </recommendedName>
</protein>
<dbReference type="InterPro" id="IPR025906">
    <property type="entry name" value="YjfB_motility"/>
</dbReference>
<sequence length="67" mass="6919">MNITNTAAVRTATTAAQSSTSDALHMLVLRKALDAESNAAAAMLQTLPQPAPSNNNTNMGTVVNTYA</sequence>
<evidence type="ECO:0000256" key="1">
    <source>
        <dbReference type="SAM" id="MobiDB-lite"/>
    </source>
</evidence>
<feature type="compositionally biased region" description="Low complexity" evidence="1">
    <location>
        <begin position="54"/>
        <end position="67"/>
    </location>
</feature>
<reference evidence="2 3" key="1">
    <citation type="journal article" date="2013" name="Genome Biol.">
        <title>Genomic analysis reveals key aspects of prokaryotic symbiosis in the phototrophic consortium "Chlorochromatium aggregatum".</title>
        <authorList>
            <person name="Liu Z."/>
            <person name="Muller J."/>
            <person name="Li T."/>
            <person name="Alvey R.M."/>
            <person name="Vogl K."/>
            <person name="Frigaard N.U."/>
            <person name="Rockwell N.C."/>
            <person name="Boyd E.S."/>
            <person name="Tomsho L.P."/>
            <person name="Schuster S.C."/>
            <person name="Henke P."/>
            <person name="Rohde M."/>
            <person name="Overmann J."/>
            <person name="Bryant D.A."/>
        </authorList>
    </citation>
    <scope>NUCLEOTIDE SEQUENCE [LARGE SCALE GENOMIC DNA]</scope>
    <source>
        <strain evidence="2">CR</strain>
    </source>
</reference>
<accession>U5N801</accession>
<keyword evidence="3" id="KW-1185">Reference proteome</keyword>
<feature type="region of interest" description="Disordered" evidence="1">
    <location>
        <begin position="47"/>
        <end position="67"/>
    </location>
</feature>
<evidence type="ECO:0000313" key="3">
    <source>
        <dbReference type="Proteomes" id="UP000017184"/>
    </source>
</evidence>
<evidence type="ECO:0000313" key="2">
    <source>
        <dbReference type="EMBL" id="AGX87686.1"/>
    </source>
</evidence>
<dbReference type="AlphaFoldDB" id="U5N801"/>
<dbReference type="RefSeq" id="WP_022773558.1">
    <property type="nucleotide sequence ID" value="NC_022576.1"/>
</dbReference>
<dbReference type="STRING" id="946483.Cenrod_1601"/>